<name>A0A840N6L6_9BRAD</name>
<dbReference type="CDD" id="cd19097">
    <property type="entry name" value="AKR_unchar"/>
    <property type="match status" value="1"/>
</dbReference>
<evidence type="ECO:0000313" key="3">
    <source>
        <dbReference type="Proteomes" id="UP000521227"/>
    </source>
</evidence>
<dbReference type="AlphaFoldDB" id="A0A840N6L6"/>
<dbReference type="Gene3D" id="3.20.20.100">
    <property type="entry name" value="NADP-dependent oxidoreductase domain"/>
    <property type="match status" value="1"/>
</dbReference>
<protein>
    <submittedName>
        <fullName evidence="2">Aryl-alcohol dehydrogenase-like predicted oxidoreductase</fullName>
    </submittedName>
</protein>
<dbReference type="EMBL" id="JACHIJ010000006">
    <property type="protein sequence ID" value="MBB5054224.1"/>
    <property type="molecule type" value="Genomic_DNA"/>
</dbReference>
<reference evidence="2 3" key="1">
    <citation type="submission" date="2020-08" db="EMBL/GenBank/DDBJ databases">
        <title>Genomic Encyclopedia of Type Strains, Phase IV (KMG-IV): sequencing the most valuable type-strain genomes for metagenomic binning, comparative biology and taxonomic classification.</title>
        <authorList>
            <person name="Goeker M."/>
        </authorList>
    </citation>
    <scope>NUCLEOTIDE SEQUENCE [LARGE SCALE GENOMIC DNA]</scope>
    <source>
        <strain evidence="2 3">DSM 17498</strain>
    </source>
</reference>
<dbReference type="InterPro" id="IPR053135">
    <property type="entry name" value="AKR2_Oxidoreductase"/>
</dbReference>
<evidence type="ECO:0000259" key="1">
    <source>
        <dbReference type="Pfam" id="PF00248"/>
    </source>
</evidence>
<dbReference type="Proteomes" id="UP000521227">
    <property type="component" value="Unassembled WGS sequence"/>
</dbReference>
<organism evidence="2 3">
    <name type="scientific">Afipia massiliensis</name>
    <dbReference type="NCBI Taxonomy" id="211460"/>
    <lineage>
        <taxon>Bacteria</taxon>
        <taxon>Pseudomonadati</taxon>
        <taxon>Pseudomonadota</taxon>
        <taxon>Alphaproteobacteria</taxon>
        <taxon>Hyphomicrobiales</taxon>
        <taxon>Nitrobacteraceae</taxon>
        <taxon>Afipia</taxon>
    </lineage>
</organism>
<comment type="caution">
    <text evidence="2">The sequence shown here is derived from an EMBL/GenBank/DDBJ whole genome shotgun (WGS) entry which is preliminary data.</text>
</comment>
<proteinExistence type="predicted"/>
<dbReference type="RefSeq" id="WP_184088171.1">
    <property type="nucleotide sequence ID" value="NZ_JACHIJ010000006.1"/>
</dbReference>
<dbReference type="GO" id="GO:0016491">
    <property type="term" value="F:oxidoreductase activity"/>
    <property type="evidence" value="ECO:0007669"/>
    <property type="project" value="InterPro"/>
</dbReference>
<dbReference type="InterPro" id="IPR023210">
    <property type="entry name" value="NADP_OxRdtase_dom"/>
</dbReference>
<dbReference type="Pfam" id="PF00248">
    <property type="entry name" value="Aldo_ket_red"/>
    <property type="match status" value="1"/>
</dbReference>
<gene>
    <name evidence="2" type="ORF">HNQ36_004226</name>
</gene>
<dbReference type="PANTHER" id="PTHR43312:SF1">
    <property type="entry name" value="NADP-DEPENDENT OXIDOREDUCTASE DOMAIN-CONTAINING PROTEIN"/>
    <property type="match status" value="1"/>
</dbReference>
<dbReference type="SUPFAM" id="SSF51430">
    <property type="entry name" value="NAD(P)-linked oxidoreductase"/>
    <property type="match status" value="1"/>
</dbReference>
<dbReference type="InterPro" id="IPR036812">
    <property type="entry name" value="NAD(P)_OxRdtase_dom_sf"/>
</dbReference>
<accession>A0A840N6L6</accession>
<dbReference type="InterPro" id="IPR020471">
    <property type="entry name" value="AKR"/>
</dbReference>
<dbReference type="PANTHER" id="PTHR43312">
    <property type="entry name" value="D-THREO-ALDOSE 1-DEHYDROGENASE"/>
    <property type="match status" value="1"/>
</dbReference>
<evidence type="ECO:0000313" key="2">
    <source>
        <dbReference type="EMBL" id="MBB5054224.1"/>
    </source>
</evidence>
<feature type="domain" description="NADP-dependent oxidoreductase" evidence="1">
    <location>
        <begin position="2"/>
        <end position="260"/>
    </location>
</feature>
<sequence>MLGTVQFGIPYGVTNARGKISPEKVSEILSAAQQSGIRLVDTAADYGTSEEVLGRYLPADVGVVTKIPAVKADAVTPADIQLVRNSVFRSLERLRRTKIDALLAHQCADLFKPGGKQLVQLLQQLKADGIVSQIGISVYDSDDIDHALELFRPDVVQVPLNLFDQRLKLSGHIARMRDLGIQVHARSAFLQGVLLAEPLSLPAYFRQFDGQFARYNELLGVSGISRIAACLGFMIEQSGCDFVIVGVTDRSELEEIVSSLPAGSALPPMDVLATDESALIDPRTWNLSAPANEAARQ</sequence>
<dbReference type="PRINTS" id="PR00069">
    <property type="entry name" value="ALDKETRDTASE"/>
</dbReference>